<proteinExistence type="predicted"/>
<evidence type="ECO:0000313" key="2">
    <source>
        <dbReference type="Proteomes" id="UP001530315"/>
    </source>
</evidence>
<organism evidence="1 2">
    <name type="scientific">Stephanodiscus triporus</name>
    <dbReference type="NCBI Taxonomy" id="2934178"/>
    <lineage>
        <taxon>Eukaryota</taxon>
        <taxon>Sar</taxon>
        <taxon>Stramenopiles</taxon>
        <taxon>Ochrophyta</taxon>
        <taxon>Bacillariophyta</taxon>
        <taxon>Coscinodiscophyceae</taxon>
        <taxon>Thalassiosirophycidae</taxon>
        <taxon>Stephanodiscales</taxon>
        <taxon>Stephanodiscaceae</taxon>
        <taxon>Stephanodiscus</taxon>
    </lineage>
</organism>
<accession>A0ABD3MCZ7</accession>
<comment type="caution">
    <text evidence="1">The sequence shown here is derived from an EMBL/GenBank/DDBJ whole genome shotgun (WGS) entry which is preliminary data.</text>
</comment>
<keyword evidence="2" id="KW-1185">Reference proteome</keyword>
<name>A0ABD3MCZ7_9STRA</name>
<evidence type="ECO:0000313" key="1">
    <source>
        <dbReference type="EMBL" id="KAL3761668.1"/>
    </source>
</evidence>
<gene>
    <name evidence="1" type="ORF">ACHAW5_002648</name>
</gene>
<protein>
    <submittedName>
        <fullName evidence="1">Uncharacterized protein</fullName>
    </submittedName>
</protein>
<dbReference type="Proteomes" id="UP001530315">
    <property type="component" value="Unassembled WGS sequence"/>
</dbReference>
<reference evidence="1 2" key="1">
    <citation type="submission" date="2024-10" db="EMBL/GenBank/DDBJ databases">
        <title>Updated reference genomes for cyclostephanoid diatoms.</title>
        <authorList>
            <person name="Roberts W.R."/>
            <person name="Alverson A.J."/>
        </authorList>
    </citation>
    <scope>NUCLEOTIDE SEQUENCE [LARGE SCALE GENOMIC DNA]</scope>
    <source>
        <strain evidence="1 2">AJA276-08</strain>
    </source>
</reference>
<sequence>MSTFNLLYWTWYVVDFTPAINASAEKKAAIGQIDKQTLELLLVDPTMGYLGLGVSSIIWLGVYLYSKQLVSAIWASQTTAGEGEEILLAVSTLKLPFLTQPKVLRKVVYDPETNNFDGEGEAVQFTESEIRSTANIYAPGELALSEDRKKHDAIVRFDGDFSRLRGFVALKKEDENENDGLLASLLQQKYLIDISSADEVMPNASPLLMRSLVMQDYPLTSGNKGEYSGAMKSRNTPGSVAIRRKMGRRSTEKQRPVSQLEMVRGILNESVKRKQETGKRT</sequence>
<dbReference type="AlphaFoldDB" id="A0ABD3MCZ7"/>
<dbReference type="EMBL" id="JALLAZ020001847">
    <property type="protein sequence ID" value="KAL3761668.1"/>
    <property type="molecule type" value="Genomic_DNA"/>
</dbReference>